<dbReference type="AlphaFoldDB" id="A0A1S0TMQ0"/>
<keyword evidence="1" id="KW-0175">Coiled coil</keyword>
<protein>
    <submittedName>
        <fullName evidence="2">Uncharacterized protein</fullName>
    </submittedName>
</protein>
<dbReference type="KEGG" id="loa:LOAG_11684"/>
<name>A0A1S0TMQ0_LOALO</name>
<gene>
    <name evidence="2" type="ORF">LOAG_11684</name>
</gene>
<dbReference type="EMBL" id="JH712432">
    <property type="protein sequence ID" value="EFO16819.2"/>
    <property type="molecule type" value="Genomic_DNA"/>
</dbReference>
<reference evidence="2" key="1">
    <citation type="submission" date="2012-04" db="EMBL/GenBank/DDBJ databases">
        <title>The Genome Sequence of Loa loa.</title>
        <authorList>
            <consortium name="The Broad Institute Genome Sequencing Platform"/>
            <consortium name="Broad Institute Genome Sequencing Center for Infectious Disease"/>
            <person name="Nutman T.B."/>
            <person name="Fink D.L."/>
            <person name="Russ C."/>
            <person name="Young S."/>
            <person name="Zeng Q."/>
            <person name="Gargeya S."/>
            <person name="Alvarado L."/>
            <person name="Berlin A."/>
            <person name="Chapman S.B."/>
            <person name="Chen Z."/>
            <person name="Freedman E."/>
            <person name="Gellesch M."/>
            <person name="Goldberg J."/>
            <person name="Griggs A."/>
            <person name="Gujja S."/>
            <person name="Heilman E.R."/>
            <person name="Heiman D."/>
            <person name="Howarth C."/>
            <person name="Mehta T."/>
            <person name="Neiman D."/>
            <person name="Pearson M."/>
            <person name="Roberts A."/>
            <person name="Saif S."/>
            <person name="Shea T."/>
            <person name="Shenoy N."/>
            <person name="Sisk P."/>
            <person name="Stolte C."/>
            <person name="Sykes S."/>
            <person name="White J."/>
            <person name="Yandava C."/>
            <person name="Haas B."/>
            <person name="Henn M.R."/>
            <person name="Nusbaum C."/>
            <person name="Birren B."/>
        </authorList>
    </citation>
    <scope>NUCLEOTIDE SEQUENCE [LARGE SCALE GENOMIC DNA]</scope>
</reference>
<evidence type="ECO:0000313" key="2">
    <source>
        <dbReference type="EMBL" id="EFO16819.2"/>
    </source>
</evidence>
<sequence length="118" mass="13432">MEIPLRGDKWILEWINGQPFEKCNHETGNVSAHSSSTNEQSMKVSEITTCDDDNEALSYDDSYQQSELNWLRAIINRQKAKIQELNEGKKMLSIEIAQLKDSMLVVDNVTVTEKVSLS</sequence>
<dbReference type="InParanoid" id="A0A1S0TMQ0"/>
<dbReference type="OrthoDB" id="10403802at2759"/>
<accession>A0A1S0TMQ0</accession>
<organism evidence="2">
    <name type="scientific">Loa loa</name>
    <name type="common">Eye worm</name>
    <name type="synonym">Filaria loa</name>
    <dbReference type="NCBI Taxonomy" id="7209"/>
    <lineage>
        <taxon>Eukaryota</taxon>
        <taxon>Metazoa</taxon>
        <taxon>Ecdysozoa</taxon>
        <taxon>Nematoda</taxon>
        <taxon>Chromadorea</taxon>
        <taxon>Rhabditida</taxon>
        <taxon>Spirurina</taxon>
        <taxon>Spiruromorpha</taxon>
        <taxon>Filarioidea</taxon>
        <taxon>Onchocercidae</taxon>
        <taxon>Loa</taxon>
    </lineage>
</organism>
<dbReference type="RefSeq" id="XP_003147250.2">
    <property type="nucleotide sequence ID" value="XM_003147202.2"/>
</dbReference>
<evidence type="ECO:0000256" key="1">
    <source>
        <dbReference type="SAM" id="Coils"/>
    </source>
</evidence>
<dbReference type="CTD" id="9949142"/>
<proteinExistence type="predicted"/>
<dbReference type="GeneID" id="9949142"/>
<feature type="coiled-coil region" evidence="1">
    <location>
        <begin position="75"/>
        <end position="102"/>
    </location>
</feature>
<dbReference type="OMA" id="WILEWIN"/>